<dbReference type="EMBL" id="LJIX01000006">
    <property type="protein sequence ID" value="KQL21144.1"/>
    <property type="molecule type" value="Genomic_DNA"/>
</dbReference>
<organism evidence="2 3">
    <name type="scientific">Cytobacillus solani</name>
    <dbReference type="NCBI Taxonomy" id="1637975"/>
    <lineage>
        <taxon>Bacteria</taxon>
        <taxon>Bacillati</taxon>
        <taxon>Bacillota</taxon>
        <taxon>Bacilli</taxon>
        <taxon>Bacillales</taxon>
        <taxon>Bacillaceae</taxon>
        <taxon>Cytobacillus</taxon>
    </lineage>
</organism>
<feature type="domain" description="PilZ" evidence="1">
    <location>
        <begin position="34"/>
        <end position="111"/>
    </location>
</feature>
<evidence type="ECO:0000313" key="3">
    <source>
        <dbReference type="Proteomes" id="UP000050996"/>
    </source>
</evidence>
<dbReference type="InterPro" id="IPR009875">
    <property type="entry name" value="PilZ_domain"/>
</dbReference>
<comment type="caution">
    <text evidence="2">The sequence shown here is derived from an EMBL/GenBank/DDBJ whole genome shotgun (WGS) entry which is preliminary data.</text>
</comment>
<keyword evidence="3" id="KW-1185">Reference proteome</keyword>
<evidence type="ECO:0000259" key="1">
    <source>
        <dbReference type="Pfam" id="PF07238"/>
    </source>
</evidence>
<proteinExistence type="predicted"/>
<dbReference type="GO" id="GO:0035438">
    <property type="term" value="F:cyclic-di-GMP binding"/>
    <property type="evidence" value="ECO:0007669"/>
    <property type="project" value="InterPro"/>
</dbReference>
<gene>
    <name evidence="2" type="ORF">AN957_22950</name>
</gene>
<sequence length="128" mass="14955">MRFKRDEGFRFSFGTPIAAFFSIDEMNGSKVGTSEGEARLIDLSPNGMKLNTSIDIPMSNREDVKITARFKFSQLEHCIHGKIIWKQKAINSFFYGIQFSLDEQEREEMIRDLKHFAKQQYNKNNTTY</sequence>
<dbReference type="Pfam" id="PF07238">
    <property type="entry name" value="PilZ"/>
    <property type="match status" value="1"/>
</dbReference>
<accession>A0A0Q3QU81</accession>
<dbReference type="PATRIC" id="fig|1637975.4.peg.4588"/>
<evidence type="ECO:0000313" key="2">
    <source>
        <dbReference type="EMBL" id="KQL21144.1"/>
    </source>
</evidence>
<protein>
    <recommendedName>
        <fullName evidence="1">PilZ domain-containing protein</fullName>
    </recommendedName>
</protein>
<dbReference type="Proteomes" id="UP000050996">
    <property type="component" value="Unassembled WGS sequence"/>
</dbReference>
<dbReference type="RefSeq" id="WP_053477726.1">
    <property type="nucleotide sequence ID" value="NZ_LJIX01000006.1"/>
</dbReference>
<dbReference type="AlphaFoldDB" id="A0A0Q3QU81"/>
<reference evidence="2 3" key="1">
    <citation type="submission" date="2015-09" db="EMBL/GenBank/DDBJ databases">
        <title>Genome sequencing project for genomic taxonomy and phylogenomics of Bacillus-like bacteria.</title>
        <authorList>
            <person name="Liu B."/>
            <person name="Wang J."/>
            <person name="Zhu Y."/>
            <person name="Liu G."/>
            <person name="Chen Q."/>
            <person name="Chen Z."/>
            <person name="Lan J."/>
            <person name="Che J."/>
            <person name="Ge C."/>
            <person name="Shi H."/>
            <person name="Pan Z."/>
            <person name="Liu X."/>
        </authorList>
    </citation>
    <scope>NUCLEOTIDE SEQUENCE [LARGE SCALE GENOMIC DNA]</scope>
    <source>
        <strain evidence="2 3">FJAT-18043</strain>
    </source>
</reference>
<dbReference type="STRING" id="1637975.AN957_22950"/>
<dbReference type="SUPFAM" id="SSF141371">
    <property type="entry name" value="PilZ domain-like"/>
    <property type="match status" value="1"/>
</dbReference>
<dbReference type="Gene3D" id="2.40.10.220">
    <property type="entry name" value="predicted glycosyltransferase like domains"/>
    <property type="match status" value="1"/>
</dbReference>
<name>A0A0Q3QU81_9BACI</name>